<dbReference type="Proteomes" id="UP000779233">
    <property type="component" value="Unassembled WGS sequence"/>
</dbReference>
<sequence length="119" mass="13962">MENPNESLEKCKKRIYETLYYKSSKSCAYNIAAVEPESSENRGDSQSKIKQCCCKKSCCKKKENDESDVDYNQFMMGPDGQMYSQMYQGQMMQPLMIPTGMMYPQMYPQMYYQQMYQGS</sequence>
<evidence type="ECO:0000313" key="2">
    <source>
        <dbReference type="Proteomes" id="UP000779233"/>
    </source>
</evidence>
<reference evidence="1" key="1">
    <citation type="submission" date="2021-09" db="EMBL/GenBank/DDBJ databases">
        <authorList>
            <consortium name="Pathogen Informatics"/>
        </authorList>
    </citation>
    <scope>NUCLEOTIDE SEQUENCE</scope>
    <source>
        <strain evidence="1">PvW1</strain>
    </source>
</reference>
<protein>
    <submittedName>
        <fullName evidence="1">(malaria parasite P. vivax) hypothetical protein</fullName>
    </submittedName>
</protein>
<proteinExistence type="predicted"/>
<evidence type="ECO:0000313" key="1">
    <source>
        <dbReference type="EMBL" id="CAG9476507.1"/>
    </source>
</evidence>
<accession>A0A8S4H873</accession>
<gene>
    <name evidence="1" type="ORF">PVW1_090006800</name>
</gene>
<organism evidence="1 2">
    <name type="scientific">Plasmodium vivax</name>
    <name type="common">malaria parasite P. vivax</name>
    <dbReference type="NCBI Taxonomy" id="5855"/>
    <lineage>
        <taxon>Eukaryota</taxon>
        <taxon>Sar</taxon>
        <taxon>Alveolata</taxon>
        <taxon>Apicomplexa</taxon>
        <taxon>Aconoidasida</taxon>
        <taxon>Haemosporida</taxon>
        <taxon>Plasmodiidae</taxon>
        <taxon>Plasmodium</taxon>
        <taxon>Plasmodium (Plasmodium)</taxon>
    </lineage>
</organism>
<dbReference type="EMBL" id="CAJZCX010000007">
    <property type="protein sequence ID" value="CAG9476507.1"/>
    <property type="molecule type" value="Genomic_DNA"/>
</dbReference>
<dbReference type="AlphaFoldDB" id="A0A8S4H873"/>
<comment type="caution">
    <text evidence="1">The sequence shown here is derived from an EMBL/GenBank/DDBJ whole genome shotgun (WGS) entry which is preliminary data.</text>
</comment>
<name>A0A8S4H873_PLAVI</name>